<dbReference type="InterPro" id="IPR035906">
    <property type="entry name" value="MetI-like_sf"/>
</dbReference>
<keyword evidence="10" id="KW-1185">Reference proteome</keyword>
<dbReference type="OrthoDB" id="7808588at2"/>
<dbReference type="PANTHER" id="PTHR30043">
    <property type="entry name" value="PHOSPHONATES TRANSPORT SYSTEM PERMEASE PROTEIN"/>
    <property type="match status" value="1"/>
</dbReference>
<protein>
    <submittedName>
        <fullName evidence="9">ABC transporter permease</fullName>
    </submittedName>
</protein>
<feature type="transmembrane region" description="Helical" evidence="7">
    <location>
        <begin position="314"/>
        <end position="334"/>
    </location>
</feature>
<comment type="caution">
    <text evidence="9">The sequence shown here is derived from an EMBL/GenBank/DDBJ whole genome shotgun (WGS) entry which is preliminary data.</text>
</comment>
<keyword evidence="2" id="KW-0813">Transport</keyword>
<dbReference type="SUPFAM" id="SSF161098">
    <property type="entry name" value="MetI-like"/>
    <property type="match status" value="2"/>
</dbReference>
<gene>
    <name evidence="9" type="ORF">EHS89_08655</name>
</gene>
<dbReference type="EMBL" id="RQXV01000004">
    <property type="protein sequence ID" value="RRC99566.1"/>
    <property type="molecule type" value="Genomic_DNA"/>
</dbReference>
<dbReference type="Gene3D" id="1.10.3720.10">
    <property type="entry name" value="MetI-like"/>
    <property type="match status" value="2"/>
</dbReference>
<evidence type="ECO:0000259" key="8">
    <source>
        <dbReference type="PROSITE" id="PS50928"/>
    </source>
</evidence>
<feature type="transmembrane region" description="Helical" evidence="7">
    <location>
        <begin position="435"/>
        <end position="454"/>
    </location>
</feature>
<evidence type="ECO:0000256" key="2">
    <source>
        <dbReference type="ARBA" id="ARBA00022448"/>
    </source>
</evidence>
<evidence type="ECO:0000313" key="9">
    <source>
        <dbReference type="EMBL" id="RRC99566.1"/>
    </source>
</evidence>
<dbReference type="PANTHER" id="PTHR30043:SF1">
    <property type="entry name" value="ABC TRANSPORT SYSTEM PERMEASE PROTEIN P69"/>
    <property type="match status" value="1"/>
</dbReference>
<evidence type="ECO:0000256" key="3">
    <source>
        <dbReference type="ARBA" id="ARBA00022475"/>
    </source>
</evidence>
<feature type="transmembrane region" description="Helical" evidence="7">
    <location>
        <begin position="55"/>
        <end position="88"/>
    </location>
</feature>
<dbReference type="AlphaFoldDB" id="A0A3P1SQW6"/>
<accession>A0A3P1SQW6</accession>
<feature type="transmembrane region" description="Helical" evidence="7">
    <location>
        <begin position="12"/>
        <end position="35"/>
    </location>
</feature>
<keyword evidence="6 7" id="KW-0472">Membrane</keyword>
<organism evidence="9 10">
    <name type="scientific">Amphritea balenae</name>
    <dbReference type="NCBI Taxonomy" id="452629"/>
    <lineage>
        <taxon>Bacteria</taxon>
        <taxon>Pseudomonadati</taxon>
        <taxon>Pseudomonadota</taxon>
        <taxon>Gammaproteobacteria</taxon>
        <taxon>Oceanospirillales</taxon>
        <taxon>Oceanospirillaceae</taxon>
        <taxon>Amphritea</taxon>
    </lineage>
</organism>
<feature type="transmembrane region" description="Helical" evidence="7">
    <location>
        <begin position="190"/>
        <end position="208"/>
    </location>
</feature>
<dbReference type="PROSITE" id="PS50928">
    <property type="entry name" value="ABC_TM1"/>
    <property type="match status" value="1"/>
</dbReference>
<evidence type="ECO:0000313" key="10">
    <source>
        <dbReference type="Proteomes" id="UP000267535"/>
    </source>
</evidence>
<feature type="transmembrane region" description="Helical" evidence="7">
    <location>
        <begin position="346"/>
        <end position="367"/>
    </location>
</feature>
<reference evidence="9 10" key="1">
    <citation type="submission" date="2018-11" db="EMBL/GenBank/DDBJ databases">
        <title>The draft genome sequence of Amphritea balenae JAMM 1525T.</title>
        <authorList>
            <person name="Fang Z."/>
            <person name="Zhang Y."/>
            <person name="Han X."/>
        </authorList>
    </citation>
    <scope>NUCLEOTIDE SEQUENCE [LARGE SCALE GENOMIC DNA]</scope>
    <source>
        <strain evidence="9 10">JAMM 1525</strain>
    </source>
</reference>
<evidence type="ECO:0000256" key="7">
    <source>
        <dbReference type="SAM" id="Phobius"/>
    </source>
</evidence>
<name>A0A3P1SQW6_9GAMM</name>
<feature type="domain" description="ABC transmembrane type-1" evidence="8">
    <location>
        <begin position="65"/>
        <end position="235"/>
    </location>
</feature>
<evidence type="ECO:0000256" key="5">
    <source>
        <dbReference type="ARBA" id="ARBA00022989"/>
    </source>
</evidence>
<proteinExistence type="predicted"/>
<keyword evidence="3" id="KW-1003">Cell membrane</keyword>
<evidence type="ECO:0000256" key="4">
    <source>
        <dbReference type="ARBA" id="ARBA00022692"/>
    </source>
</evidence>
<dbReference type="GO" id="GO:0055085">
    <property type="term" value="P:transmembrane transport"/>
    <property type="evidence" value="ECO:0007669"/>
    <property type="project" value="InterPro"/>
</dbReference>
<dbReference type="GO" id="GO:0005886">
    <property type="term" value="C:plasma membrane"/>
    <property type="evidence" value="ECO:0007669"/>
    <property type="project" value="UniProtKB-SubCell"/>
</dbReference>
<keyword evidence="4 7" id="KW-0812">Transmembrane</keyword>
<feature type="transmembrane region" description="Helical" evidence="7">
    <location>
        <begin position="220"/>
        <end position="238"/>
    </location>
</feature>
<comment type="subcellular location">
    <subcellularLocation>
        <location evidence="1">Cell membrane</location>
        <topology evidence="1">Multi-pass membrane protein</topology>
    </subcellularLocation>
</comment>
<evidence type="ECO:0000256" key="6">
    <source>
        <dbReference type="ARBA" id="ARBA00023136"/>
    </source>
</evidence>
<sequence>MTVRNKFSFSPRLRVSIGFLISAILCLFVADISITSYNPWLEMGRFVGGMLAPDLMILSVVGKALITTLAFAFLGVALAAVGGFLLALIYHHRWVRGLTAFLRAVHELFWALIFLQFFGLHPLTGLLAIAIPYSGVFAKIYAEILDETSTIPQRTLPNGSGRLVALLYTRIPQAWPHLVSYTRYRLECGIRTSAILGFVGMPTLGYYLESSFAQGLYSEVATLLLLFYLLIGTMRFWLKGWLIPPMILIAPFMLDKGLPIIWSNVGRFFSEDIVPAPLRRADSLWSSDTWLEFVYWLQDILSTQALPGLWNTLVLSQIALVLTAILTLLLFPLVSRKLVSAKGRFAGHLLLIVARSTPEYLLAYILLQLWGPSMLPAIVALAIHNGSLIGFLIGQRSNELKLRQDTAVGVNRYSYEILPRIYSSFLAFLFYRWEVIIRETAILGILGIHTLGFFVDSAIQDIRFDVAILLILISALVNIGVDTFARRLRSRLRLTHHSAC</sequence>
<dbReference type="RefSeq" id="WP_124925756.1">
    <property type="nucleotide sequence ID" value="NZ_BMOH01000006.1"/>
</dbReference>
<feature type="transmembrane region" description="Helical" evidence="7">
    <location>
        <begin position="373"/>
        <end position="394"/>
    </location>
</feature>
<dbReference type="Proteomes" id="UP000267535">
    <property type="component" value="Unassembled WGS sequence"/>
</dbReference>
<keyword evidence="5 7" id="KW-1133">Transmembrane helix</keyword>
<feature type="transmembrane region" description="Helical" evidence="7">
    <location>
        <begin position="466"/>
        <end position="485"/>
    </location>
</feature>
<evidence type="ECO:0000256" key="1">
    <source>
        <dbReference type="ARBA" id="ARBA00004651"/>
    </source>
</evidence>
<feature type="transmembrane region" description="Helical" evidence="7">
    <location>
        <begin position="108"/>
        <end position="131"/>
    </location>
</feature>
<dbReference type="InterPro" id="IPR000515">
    <property type="entry name" value="MetI-like"/>
</dbReference>